<dbReference type="OrthoDB" id="5861392at2759"/>
<gene>
    <name evidence="2" type="ORF">CGOC_LOCUS10838</name>
</gene>
<feature type="non-terminal residue" evidence="2">
    <location>
        <position position="163"/>
    </location>
</feature>
<reference evidence="2 3" key="1">
    <citation type="submission" date="2018-11" db="EMBL/GenBank/DDBJ databases">
        <authorList>
            <consortium name="Pathogen Informatics"/>
        </authorList>
    </citation>
    <scope>NUCLEOTIDE SEQUENCE [LARGE SCALE GENOMIC DNA]</scope>
</reference>
<feature type="chain" id="PRO_5018263902" evidence="1">
    <location>
        <begin position="18"/>
        <end position="163"/>
    </location>
</feature>
<dbReference type="EMBL" id="UYRV01113173">
    <property type="protein sequence ID" value="VDN28045.1"/>
    <property type="molecule type" value="Genomic_DNA"/>
</dbReference>
<sequence>MLSCTVTLTVLTSITSATVISRAKRQYSNYYECGGSGYSSIGCGAYSGCGTSCGGISAIILPSTYYAPLSNCQNLCSSINCNQYNGQYVNGQYIASGYGSSQYNPCASTCCYGSSNYNNQPFWGDALVIPGTDGIYSPYLTNTNTMYGSGGNIYTPYVNPATQ</sequence>
<evidence type="ECO:0000256" key="1">
    <source>
        <dbReference type="SAM" id="SignalP"/>
    </source>
</evidence>
<proteinExistence type="predicted"/>
<organism evidence="2 3">
    <name type="scientific">Cylicostephanus goldi</name>
    <name type="common">Nematode worm</name>
    <dbReference type="NCBI Taxonomy" id="71465"/>
    <lineage>
        <taxon>Eukaryota</taxon>
        <taxon>Metazoa</taxon>
        <taxon>Ecdysozoa</taxon>
        <taxon>Nematoda</taxon>
        <taxon>Chromadorea</taxon>
        <taxon>Rhabditida</taxon>
        <taxon>Rhabditina</taxon>
        <taxon>Rhabditomorpha</taxon>
        <taxon>Strongyloidea</taxon>
        <taxon>Strongylidae</taxon>
        <taxon>Cylicostephanus</taxon>
    </lineage>
</organism>
<feature type="signal peptide" evidence="1">
    <location>
        <begin position="1"/>
        <end position="17"/>
    </location>
</feature>
<evidence type="ECO:0000313" key="2">
    <source>
        <dbReference type="EMBL" id="VDN28045.1"/>
    </source>
</evidence>
<keyword evidence="3" id="KW-1185">Reference proteome</keyword>
<accession>A0A3P7MF04</accession>
<name>A0A3P7MF04_CYLGO</name>
<dbReference type="AlphaFoldDB" id="A0A3P7MF04"/>
<keyword evidence="1" id="KW-0732">Signal</keyword>
<evidence type="ECO:0000313" key="3">
    <source>
        <dbReference type="Proteomes" id="UP000271889"/>
    </source>
</evidence>
<protein>
    <submittedName>
        <fullName evidence="2">Uncharacterized protein</fullName>
    </submittedName>
</protein>
<dbReference type="Proteomes" id="UP000271889">
    <property type="component" value="Unassembled WGS sequence"/>
</dbReference>